<keyword evidence="1" id="KW-0732">Signal</keyword>
<evidence type="ECO:0000313" key="2">
    <source>
        <dbReference type="EMBL" id="KAH7353886.1"/>
    </source>
</evidence>
<feature type="signal peptide" evidence="1">
    <location>
        <begin position="1"/>
        <end position="21"/>
    </location>
</feature>
<evidence type="ECO:0008006" key="4">
    <source>
        <dbReference type="Google" id="ProtNLM"/>
    </source>
</evidence>
<organism evidence="2 3">
    <name type="scientific">Plectosphaerella cucumerina</name>
    <dbReference type="NCBI Taxonomy" id="40658"/>
    <lineage>
        <taxon>Eukaryota</taxon>
        <taxon>Fungi</taxon>
        <taxon>Dikarya</taxon>
        <taxon>Ascomycota</taxon>
        <taxon>Pezizomycotina</taxon>
        <taxon>Sordariomycetes</taxon>
        <taxon>Hypocreomycetidae</taxon>
        <taxon>Glomerellales</taxon>
        <taxon>Plectosphaerellaceae</taxon>
        <taxon>Plectosphaerella</taxon>
    </lineage>
</organism>
<evidence type="ECO:0000256" key="1">
    <source>
        <dbReference type="SAM" id="SignalP"/>
    </source>
</evidence>
<name>A0A8K0X153_9PEZI</name>
<dbReference type="AlphaFoldDB" id="A0A8K0X153"/>
<dbReference type="EMBL" id="JAGPXD010000005">
    <property type="protein sequence ID" value="KAH7353886.1"/>
    <property type="molecule type" value="Genomic_DNA"/>
</dbReference>
<feature type="chain" id="PRO_5035462511" description="Secreted protein" evidence="1">
    <location>
        <begin position="22"/>
        <end position="169"/>
    </location>
</feature>
<keyword evidence="3" id="KW-1185">Reference proteome</keyword>
<dbReference type="Proteomes" id="UP000813385">
    <property type="component" value="Unassembled WGS sequence"/>
</dbReference>
<gene>
    <name evidence="2" type="ORF">B0T11DRAFT_331784</name>
</gene>
<sequence length="169" mass="19028">MSSITRVLSLILLLPFIITSATPIDDDVHLGDRGDPCAKIRDIVEALNKLPQPWKLYQDRITPHTTTIKVTSTPVVTDYKYTTVTQDVPGCMPLNRRRDALGLDDLPDIMQRDPGIQLPPALKKWGLQKVQEACRCLPKRPKQTVTTTVVAQPSVRFPAIRVTWQVESY</sequence>
<comment type="caution">
    <text evidence="2">The sequence shown here is derived from an EMBL/GenBank/DDBJ whole genome shotgun (WGS) entry which is preliminary data.</text>
</comment>
<proteinExistence type="predicted"/>
<accession>A0A8K0X153</accession>
<reference evidence="2" key="1">
    <citation type="journal article" date="2021" name="Nat. Commun.">
        <title>Genetic determinants of endophytism in the Arabidopsis root mycobiome.</title>
        <authorList>
            <person name="Mesny F."/>
            <person name="Miyauchi S."/>
            <person name="Thiergart T."/>
            <person name="Pickel B."/>
            <person name="Atanasova L."/>
            <person name="Karlsson M."/>
            <person name="Huettel B."/>
            <person name="Barry K.W."/>
            <person name="Haridas S."/>
            <person name="Chen C."/>
            <person name="Bauer D."/>
            <person name="Andreopoulos W."/>
            <person name="Pangilinan J."/>
            <person name="LaButti K."/>
            <person name="Riley R."/>
            <person name="Lipzen A."/>
            <person name="Clum A."/>
            <person name="Drula E."/>
            <person name="Henrissat B."/>
            <person name="Kohler A."/>
            <person name="Grigoriev I.V."/>
            <person name="Martin F.M."/>
            <person name="Hacquard S."/>
        </authorList>
    </citation>
    <scope>NUCLEOTIDE SEQUENCE</scope>
    <source>
        <strain evidence="2">MPI-CAGE-AT-0016</strain>
    </source>
</reference>
<protein>
    <recommendedName>
        <fullName evidence="4">Secreted protein</fullName>
    </recommendedName>
</protein>
<evidence type="ECO:0000313" key="3">
    <source>
        <dbReference type="Proteomes" id="UP000813385"/>
    </source>
</evidence>